<dbReference type="RefSeq" id="WP_378591460.1">
    <property type="nucleotide sequence ID" value="NZ_JBHSKD010000018.1"/>
</dbReference>
<keyword evidence="7" id="KW-0645">Protease</keyword>
<dbReference type="InterPro" id="IPR012778">
    <property type="entry name" value="Pept_M1_aminopeptidase"/>
</dbReference>
<comment type="cofactor">
    <cofactor evidence="2">
        <name>Zn(2+)</name>
        <dbReference type="ChEBI" id="CHEBI:29105"/>
    </cofactor>
</comment>
<evidence type="ECO:0000256" key="5">
    <source>
        <dbReference type="ARBA" id="ARBA00015611"/>
    </source>
</evidence>
<dbReference type="Gene3D" id="2.60.40.1730">
    <property type="entry name" value="tricorn interacting facor f3 domain"/>
    <property type="match status" value="1"/>
</dbReference>
<evidence type="ECO:0000256" key="12">
    <source>
        <dbReference type="ARBA" id="ARBA00029811"/>
    </source>
</evidence>
<keyword evidence="17" id="KW-1185">Reference proteome</keyword>
<evidence type="ECO:0000256" key="2">
    <source>
        <dbReference type="ARBA" id="ARBA00001947"/>
    </source>
</evidence>
<keyword evidence="10" id="KW-0862">Zinc</keyword>
<evidence type="ECO:0000256" key="6">
    <source>
        <dbReference type="ARBA" id="ARBA00022438"/>
    </source>
</evidence>
<protein>
    <recommendedName>
        <fullName evidence="5">Aminopeptidase N</fullName>
        <ecNumber evidence="4">3.4.11.2</ecNumber>
    </recommendedName>
    <alternativeName>
        <fullName evidence="12">Alanine aminopeptidase</fullName>
    </alternativeName>
    <alternativeName>
        <fullName evidence="13">Lysyl aminopeptidase</fullName>
    </alternativeName>
</protein>
<dbReference type="SUPFAM" id="SSF55486">
    <property type="entry name" value="Metalloproteases ('zincins'), catalytic domain"/>
    <property type="match status" value="1"/>
</dbReference>
<dbReference type="NCBIfam" id="TIGR02412">
    <property type="entry name" value="pepN_strep_liv"/>
    <property type="match status" value="1"/>
</dbReference>
<dbReference type="EC" id="3.4.11.2" evidence="4"/>
<keyword evidence="11" id="KW-0482">Metalloprotease</keyword>
<comment type="catalytic activity">
    <reaction evidence="1">
        <text>Release of an N-terminal amino acid, Xaa-|-Yaa- from a peptide, amide or arylamide. Xaa is preferably Ala, but may be most amino acids including Pro (slow action). When a terminal hydrophobic residue is followed by a prolyl residue, the two may be released as an intact Xaa-Pro dipeptide.</text>
        <dbReference type="EC" id="3.4.11.2"/>
    </reaction>
</comment>
<gene>
    <name evidence="16" type="primary">pepN</name>
    <name evidence="16" type="ORF">ACFPGP_14955</name>
</gene>
<comment type="caution">
    <text evidence="16">The sequence shown here is derived from an EMBL/GenBank/DDBJ whole genome shotgun (WGS) entry which is preliminary data.</text>
</comment>
<keyword evidence="9 16" id="KW-0378">Hydrolase</keyword>
<sequence>MPLTLAEARARAALLSNVSYDVHLDLADAAGSATSEYAVRAVVRFACAEPGAGTFLELAHARDVTVDGAPASYDGRRIALDGLAATNEVVVEARVPYVTDGDGMHTFTDPADGERYVSAYCGMDVTQKVLPCFDQNDLKAPVTLSVAAPAGWTVLANGAPTAVPDGDAGGTWTFATTPPLPPAMFVMCAGPWASVRWAHAGRPFGWHARQSLAPALERDADELRRITEACFDHYARIFDEPFAYDSYDQAMVPGQNWGAMETPGCVTYRDEMLPLGRMTEGERRSRAMVIAHEMAHMWFGDLVTMTWWEDTWLQESFADYMGFRVSEDAAGVDGAFVDFTVGRKPGAYAADQRRSTHPVAAITEDVTDVDVAAGNFDAISYAKGNSVLRQLVTWLGDEPFLAGVNTYLSTHRHGNATLADFVAALDAATDRDVRGWVEAWLRTTGFDTLRVLRDEQGPYLVNEGSRPHRVRVSTYDDTLAPLDSALVDVPASPQPVRLPDAPVLVPNAGGETYARVRLDEQSWAAVVRDLASLPDDTARAVLWSTAFDLVAEGELGSSDFLGLVTRNLAREPRAAVVEAVLAWCRARLVPRHVAPPDVPAALAQLAAACESGLASEPDPEVALALTRALASTTPDTALLERWLVDRETHTGVAVDGTLRWLALHRLAGLGALDAAAIEAERVGDGTIVGELGALRALAARPHASAKAEAWARMLEDPDVSNREYTALNEGFWNPEQLELVGPYLQRYLDEAPAVAAARGQAYTHVLGRTFPAVPLSDADRDALARALDRDDLPTLLRRHWQDRYDDLVAGR</sequence>
<dbReference type="Proteomes" id="UP001596087">
    <property type="component" value="Unassembled WGS sequence"/>
</dbReference>
<evidence type="ECO:0000256" key="7">
    <source>
        <dbReference type="ARBA" id="ARBA00022670"/>
    </source>
</evidence>
<dbReference type="SUPFAM" id="SSF63737">
    <property type="entry name" value="Leukotriene A4 hydrolase N-terminal domain"/>
    <property type="match status" value="1"/>
</dbReference>
<proteinExistence type="inferred from homology"/>
<evidence type="ECO:0000256" key="10">
    <source>
        <dbReference type="ARBA" id="ARBA00022833"/>
    </source>
</evidence>
<evidence type="ECO:0000313" key="17">
    <source>
        <dbReference type="Proteomes" id="UP001596087"/>
    </source>
</evidence>
<dbReference type="Pfam" id="PF01433">
    <property type="entry name" value="Peptidase_M1"/>
    <property type="match status" value="1"/>
</dbReference>
<dbReference type="CDD" id="cd09602">
    <property type="entry name" value="M1_APN"/>
    <property type="match status" value="1"/>
</dbReference>
<name>A0ABW0BKW2_9ACTN</name>
<evidence type="ECO:0000256" key="3">
    <source>
        <dbReference type="ARBA" id="ARBA00010136"/>
    </source>
</evidence>
<evidence type="ECO:0000313" key="16">
    <source>
        <dbReference type="EMBL" id="MFC5177980.1"/>
    </source>
</evidence>
<dbReference type="PRINTS" id="PR00756">
    <property type="entry name" value="ALADIPTASE"/>
</dbReference>
<dbReference type="PANTHER" id="PTHR11533">
    <property type="entry name" value="PROTEASE M1 ZINC METALLOPROTEASE"/>
    <property type="match status" value="1"/>
</dbReference>
<dbReference type="InterPro" id="IPR014782">
    <property type="entry name" value="Peptidase_M1_dom"/>
</dbReference>
<keyword evidence="6 16" id="KW-0031">Aminopeptidase</keyword>
<dbReference type="InterPro" id="IPR042097">
    <property type="entry name" value="Aminopeptidase_N-like_N_sf"/>
</dbReference>
<evidence type="ECO:0000256" key="9">
    <source>
        <dbReference type="ARBA" id="ARBA00022801"/>
    </source>
</evidence>
<dbReference type="InterPro" id="IPR050344">
    <property type="entry name" value="Peptidase_M1_aminopeptidases"/>
</dbReference>
<dbReference type="InterPro" id="IPR024571">
    <property type="entry name" value="ERAP1-like_C_dom"/>
</dbReference>
<organism evidence="16 17">
    <name type="scientific">Nocardioides taihuensis</name>
    <dbReference type="NCBI Taxonomy" id="1835606"/>
    <lineage>
        <taxon>Bacteria</taxon>
        <taxon>Bacillati</taxon>
        <taxon>Actinomycetota</taxon>
        <taxon>Actinomycetes</taxon>
        <taxon>Propionibacteriales</taxon>
        <taxon>Nocardioidaceae</taxon>
        <taxon>Nocardioides</taxon>
    </lineage>
</organism>
<dbReference type="InterPro" id="IPR001930">
    <property type="entry name" value="Peptidase_M1"/>
</dbReference>
<reference evidence="17" key="1">
    <citation type="journal article" date="2019" name="Int. J. Syst. Evol. Microbiol.">
        <title>The Global Catalogue of Microorganisms (GCM) 10K type strain sequencing project: providing services to taxonomists for standard genome sequencing and annotation.</title>
        <authorList>
            <consortium name="The Broad Institute Genomics Platform"/>
            <consortium name="The Broad Institute Genome Sequencing Center for Infectious Disease"/>
            <person name="Wu L."/>
            <person name="Ma J."/>
        </authorList>
    </citation>
    <scope>NUCLEOTIDE SEQUENCE [LARGE SCALE GENOMIC DNA]</scope>
    <source>
        <strain evidence="17">DFY41</strain>
    </source>
</reference>
<evidence type="ECO:0000259" key="15">
    <source>
        <dbReference type="Pfam" id="PF11838"/>
    </source>
</evidence>
<feature type="domain" description="ERAP1-like C-terminal" evidence="15">
    <location>
        <begin position="504"/>
        <end position="801"/>
    </location>
</feature>
<evidence type="ECO:0000256" key="13">
    <source>
        <dbReference type="ARBA" id="ARBA00031533"/>
    </source>
</evidence>
<dbReference type="GO" id="GO:0016285">
    <property type="term" value="F:alanyl aminopeptidase activity"/>
    <property type="evidence" value="ECO:0007669"/>
    <property type="project" value="UniProtKB-EC"/>
</dbReference>
<accession>A0ABW0BKW2</accession>
<evidence type="ECO:0000256" key="4">
    <source>
        <dbReference type="ARBA" id="ARBA00012564"/>
    </source>
</evidence>
<evidence type="ECO:0000256" key="11">
    <source>
        <dbReference type="ARBA" id="ARBA00023049"/>
    </source>
</evidence>
<dbReference type="InterPro" id="IPR027268">
    <property type="entry name" value="Peptidase_M4/M1_CTD_sf"/>
</dbReference>
<dbReference type="Pfam" id="PF11838">
    <property type="entry name" value="ERAP1_C"/>
    <property type="match status" value="1"/>
</dbReference>
<feature type="domain" description="Peptidase M1 membrane alanine aminopeptidase" evidence="14">
    <location>
        <begin position="227"/>
        <end position="440"/>
    </location>
</feature>
<dbReference type="Gene3D" id="1.10.390.10">
    <property type="entry name" value="Neutral Protease Domain 2"/>
    <property type="match status" value="1"/>
</dbReference>
<dbReference type="EMBL" id="JBHSKD010000018">
    <property type="protein sequence ID" value="MFC5177980.1"/>
    <property type="molecule type" value="Genomic_DNA"/>
</dbReference>
<comment type="similarity">
    <text evidence="3">Belongs to the peptidase M1 family.</text>
</comment>
<evidence type="ECO:0000256" key="8">
    <source>
        <dbReference type="ARBA" id="ARBA00022723"/>
    </source>
</evidence>
<dbReference type="PANTHER" id="PTHR11533:SF174">
    <property type="entry name" value="PUROMYCIN-SENSITIVE AMINOPEPTIDASE-RELATED"/>
    <property type="match status" value="1"/>
</dbReference>
<keyword evidence="8" id="KW-0479">Metal-binding</keyword>
<evidence type="ECO:0000256" key="1">
    <source>
        <dbReference type="ARBA" id="ARBA00000098"/>
    </source>
</evidence>
<evidence type="ECO:0000259" key="14">
    <source>
        <dbReference type="Pfam" id="PF01433"/>
    </source>
</evidence>